<reference evidence="3" key="1">
    <citation type="journal article" date="2019" name="Int. J. Syst. Evol. Microbiol.">
        <title>The Global Catalogue of Microorganisms (GCM) 10K type strain sequencing project: providing services to taxonomists for standard genome sequencing and annotation.</title>
        <authorList>
            <consortium name="The Broad Institute Genomics Platform"/>
            <consortium name="The Broad Institute Genome Sequencing Center for Infectious Disease"/>
            <person name="Wu L."/>
            <person name="Ma J."/>
        </authorList>
    </citation>
    <scope>NUCLEOTIDE SEQUENCE [LARGE SCALE GENOMIC DNA]</scope>
    <source>
        <strain evidence="3">KCTC 33576</strain>
    </source>
</reference>
<dbReference type="InterPro" id="IPR036390">
    <property type="entry name" value="WH_DNA-bd_sf"/>
</dbReference>
<dbReference type="SUPFAM" id="SSF46785">
    <property type="entry name" value="Winged helix' DNA-binding domain"/>
    <property type="match status" value="1"/>
</dbReference>
<dbReference type="EMBL" id="JBHUOP010000001">
    <property type="protein sequence ID" value="MFD2839668.1"/>
    <property type="molecule type" value="Genomic_DNA"/>
</dbReference>
<dbReference type="Pfam" id="PF21906">
    <property type="entry name" value="WHD_NrtR"/>
    <property type="match status" value="1"/>
</dbReference>
<evidence type="ECO:0000313" key="2">
    <source>
        <dbReference type="EMBL" id="MFD2839668.1"/>
    </source>
</evidence>
<comment type="caution">
    <text evidence="2">The sequence shown here is derived from an EMBL/GenBank/DDBJ whole genome shotgun (WGS) entry which is preliminary data.</text>
</comment>
<protein>
    <recommendedName>
        <fullName evidence="1">NrtR DNA-binding winged helix domain-containing protein</fullName>
    </recommendedName>
</protein>
<accession>A0ABW5XFQ6</accession>
<sequence>MDSTNMPRQGPTVAVAMAALTVTPEQKLAVILCEAEGLLMLPRAEVGSGERLKHAARRALYTVQSSESEGGGSSESGLNAGPTTFQQLQVFERPEDGWALTVSYLAAFPYDSIDLTEDFRVVPVESEIAQRIVQPDREIVEHATGFLRREYQLRPDPYWFLESDEVTLLDLRALHQTVANRVILKDSFRRRMLPRLVATGEVTQGRLGKPAQTYTRKPLS</sequence>
<organism evidence="2 3">
    <name type="scientific">Populibacterium corticicola</name>
    <dbReference type="NCBI Taxonomy" id="1812826"/>
    <lineage>
        <taxon>Bacteria</taxon>
        <taxon>Bacillati</taxon>
        <taxon>Actinomycetota</taxon>
        <taxon>Actinomycetes</taxon>
        <taxon>Micrococcales</taxon>
        <taxon>Jonesiaceae</taxon>
        <taxon>Populibacterium</taxon>
    </lineage>
</organism>
<dbReference type="RefSeq" id="WP_377465173.1">
    <property type="nucleotide sequence ID" value="NZ_JBHUOP010000001.1"/>
</dbReference>
<feature type="domain" description="NrtR DNA-binding winged helix" evidence="1">
    <location>
        <begin position="165"/>
        <end position="214"/>
    </location>
</feature>
<dbReference type="Gene3D" id="1.10.10.10">
    <property type="entry name" value="Winged helix-like DNA-binding domain superfamily/Winged helix DNA-binding domain"/>
    <property type="match status" value="1"/>
</dbReference>
<evidence type="ECO:0000259" key="1">
    <source>
        <dbReference type="Pfam" id="PF21906"/>
    </source>
</evidence>
<name>A0ABW5XFQ6_9MICO</name>
<gene>
    <name evidence="2" type="ORF">ACFSYH_03690</name>
</gene>
<proteinExistence type="predicted"/>
<evidence type="ECO:0000313" key="3">
    <source>
        <dbReference type="Proteomes" id="UP001597391"/>
    </source>
</evidence>
<dbReference type="InterPro" id="IPR054105">
    <property type="entry name" value="WHD_NrtR"/>
</dbReference>
<keyword evidence="3" id="KW-1185">Reference proteome</keyword>
<dbReference type="Gene3D" id="3.90.79.10">
    <property type="entry name" value="Nucleoside Triphosphate Pyrophosphohydrolase"/>
    <property type="match status" value="1"/>
</dbReference>
<dbReference type="InterPro" id="IPR036388">
    <property type="entry name" value="WH-like_DNA-bd_sf"/>
</dbReference>
<dbReference type="Proteomes" id="UP001597391">
    <property type="component" value="Unassembled WGS sequence"/>
</dbReference>